<comment type="similarity">
    <text evidence="1">Belongs to the sigma-70 factor family. ECF subfamily.</text>
</comment>
<dbReference type="GO" id="GO:0016987">
    <property type="term" value="F:sigma factor activity"/>
    <property type="evidence" value="ECO:0007669"/>
    <property type="project" value="UniProtKB-KW"/>
</dbReference>
<dbReference type="PANTHER" id="PTHR43133">
    <property type="entry name" value="RNA POLYMERASE ECF-TYPE SIGMA FACTO"/>
    <property type="match status" value="1"/>
</dbReference>
<feature type="domain" description="RNA polymerase sigma factor 70 region 4 type 2" evidence="6">
    <location>
        <begin position="119"/>
        <end position="170"/>
    </location>
</feature>
<dbReference type="InterPro" id="IPR013325">
    <property type="entry name" value="RNA_pol_sigma_r2"/>
</dbReference>
<organism evidence="7 8">
    <name type="scientific">Actinokineospora globicatena</name>
    <dbReference type="NCBI Taxonomy" id="103729"/>
    <lineage>
        <taxon>Bacteria</taxon>
        <taxon>Bacillati</taxon>
        <taxon>Actinomycetota</taxon>
        <taxon>Actinomycetes</taxon>
        <taxon>Pseudonocardiales</taxon>
        <taxon>Pseudonocardiaceae</taxon>
        <taxon>Actinokineospora</taxon>
    </lineage>
</organism>
<dbReference type="InterPro" id="IPR036388">
    <property type="entry name" value="WH-like_DNA-bd_sf"/>
</dbReference>
<dbReference type="InterPro" id="IPR007627">
    <property type="entry name" value="RNA_pol_sigma70_r2"/>
</dbReference>
<evidence type="ECO:0000256" key="2">
    <source>
        <dbReference type="ARBA" id="ARBA00023015"/>
    </source>
</evidence>
<dbReference type="Gene3D" id="1.10.1740.10">
    <property type="match status" value="1"/>
</dbReference>
<dbReference type="Pfam" id="PF08281">
    <property type="entry name" value="Sigma70_r4_2"/>
    <property type="match status" value="1"/>
</dbReference>
<comment type="caution">
    <text evidence="7">The sequence shown here is derived from an EMBL/GenBank/DDBJ whole genome shotgun (WGS) entry which is preliminary data.</text>
</comment>
<keyword evidence="4" id="KW-0804">Transcription</keyword>
<dbReference type="SUPFAM" id="SSF88659">
    <property type="entry name" value="Sigma3 and sigma4 domains of RNA polymerase sigma factors"/>
    <property type="match status" value="1"/>
</dbReference>
<dbReference type="GO" id="GO:0003677">
    <property type="term" value="F:DNA binding"/>
    <property type="evidence" value="ECO:0007669"/>
    <property type="project" value="InterPro"/>
</dbReference>
<dbReference type="InterPro" id="IPR039425">
    <property type="entry name" value="RNA_pol_sigma-70-like"/>
</dbReference>
<dbReference type="Pfam" id="PF04542">
    <property type="entry name" value="Sigma70_r2"/>
    <property type="match status" value="1"/>
</dbReference>
<dbReference type="AlphaFoldDB" id="A0A9W6QRZ9"/>
<dbReference type="NCBIfam" id="TIGR02937">
    <property type="entry name" value="sigma70-ECF"/>
    <property type="match status" value="1"/>
</dbReference>
<keyword evidence="8" id="KW-1185">Reference proteome</keyword>
<dbReference type="Proteomes" id="UP001165042">
    <property type="component" value="Unassembled WGS sequence"/>
</dbReference>
<evidence type="ECO:0000313" key="8">
    <source>
        <dbReference type="Proteomes" id="UP001165042"/>
    </source>
</evidence>
<dbReference type="InterPro" id="IPR013249">
    <property type="entry name" value="RNA_pol_sigma70_r4_t2"/>
</dbReference>
<reference evidence="7" key="1">
    <citation type="submission" date="2023-02" db="EMBL/GenBank/DDBJ databases">
        <title>Actinokineospora globicatena NBRC 15670.</title>
        <authorList>
            <person name="Ichikawa N."/>
            <person name="Sato H."/>
            <person name="Tonouchi N."/>
        </authorList>
    </citation>
    <scope>NUCLEOTIDE SEQUENCE</scope>
    <source>
        <strain evidence="7">NBRC 15670</strain>
    </source>
</reference>
<sequence>MSDEAGLVQRAARGDRVAFERFYRLTSPWLVVRLRRRCRDEQLVADVMQETYLAVWRAAGRLSGVLTEESGLGWLWTIASRRLVDGFRRQAREGRPVPADAVVAVSAEEALLEQVLDGEVGAAVDGLAPELWAVLRALVLDGLSVKETSRVLDVPEGTVKTRARRARIALGRALS</sequence>
<evidence type="ECO:0000256" key="1">
    <source>
        <dbReference type="ARBA" id="ARBA00010641"/>
    </source>
</evidence>
<keyword evidence="2" id="KW-0805">Transcription regulation</keyword>
<dbReference type="PANTHER" id="PTHR43133:SF46">
    <property type="entry name" value="RNA POLYMERASE SIGMA-70 FACTOR ECF SUBFAMILY"/>
    <property type="match status" value="1"/>
</dbReference>
<name>A0A9W6QRZ9_9PSEU</name>
<evidence type="ECO:0000259" key="6">
    <source>
        <dbReference type="Pfam" id="PF08281"/>
    </source>
</evidence>
<proteinExistence type="inferred from homology"/>
<accession>A0A9W6QRZ9</accession>
<dbReference type="GO" id="GO:0006352">
    <property type="term" value="P:DNA-templated transcription initiation"/>
    <property type="evidence" value="ECO:0007669"/>
    <property type="project" value="InterPro"/>
</dbReference>
<dbReference type="InterPro" id="IPR014284">
    <property type="entry name" value="RNA_pol_sigma-70_dom"/>
</dbReference>
<evidence type="ECO:0000313" key="7">
    <source>
        <dbReference type="EMBL" id="GLW93733.1"/>
    </source>
</evidence>
<gene>
    <name evidence="7" type="primary">rpoE</name>
    <name evidence="7" type="ORF">Aglo03_45490</name>
</gene>
<evidence type="ECO:0000256" key="4">
    <source>
        <dbReference type="ARBA" id="ARBA00023163"/>
    </source>
</evidence>
<dbReference type="Gene3D" id="1.10.10.10">
    <property type="entry name" value="Winged helix-like DNA-binding domain superfamily/Winged helix DNA-binding domain"/>
    <property type="match status" value="1"/>
</dbReference>
<protein>
    <submittedName>
        <fullName evidence="7">RNA polymerase sigma24 factor</fullName>
    </submittedName>
</protein>
<dbReference type="EMBL" id="BSSD01000007">
    <property type="protein sequence ID" value="GLW93733.1"/>
    <property type="molecule type" value="Genomic_DNA"/>
</dbReference>
<dbReference type="SUPFAM" id="SSF88946">
    <property type="entry name" value="Sigma2 domain of RNA polymerase sigma factors"/>
    <property type="match status" value="1"/>
</dbReference>
<keyword evidence="3" id="KW-0731">Sigma factor</keyword>
<evidence type="ECO:0000256" key="3">
    <source>
        <dbReference type="ARBA" id="ARBA00023082"/>
    </source>
</evidence>
<evidence type="ECO:0000259" key="5">
    <source>
        <dbReference type="Pfam" id="PF04542"/>
    </source>
</evidence>
<feature type="domain" description="RNA polymerase sigma-70 region 2" evidence="5">
    <location>
        <begin position="23"/>
        <end position="92"/>
    </location>
</feature>
<dbReference type="InterPro" id="IPR013324">
    <property type="entry name" value="RNA_pol_sigma_r3/r4-like"/>
</dbReference>